<evidence type="ECO:0000256" key="1">
    <source>
        <dbReference type="SAM" id="MobiDB-lite"/>
    </source>
</evidence>
<proteinExistence type="predicted"/>
<organism evidence="2 3">
    <name type="scientific">Calicophoron daubneyi</name>
    <name type="common">Rumen fluke</name>
    <name type="synonym">Paramphistomum daubneyi</name>
    <dbReference type="NCBI Taxonomy" id="300641"/>
    <lineage>
        <taxon>Eukaryota</taxon>
        <taxon>Metazoa</taxon>
        <taxon>Spiralia</taxon>
        <taxon>Lophotrochozoa</taxon>
        <taxon>Platyhelminthes</taxon>
        <taxon>Trematoda</taxon>
        <taxon>Digenea</taxon>
        <taxon>Plagiorchiida</taxon>
        <taxon>Pronocephalata</taxon>
        <taxon>Paramphistomoidea</taxon>
        <taxon>Paramphistomidae</taxon>
        <taxon>Calicophoron</taxon>
    </lineage>
</organism>
<feature type="compositionally biased region" description="Basic residues" evidence="1">
    <location>
        <begin position="469"/>
        <end position="485"/>
    </location>
</feature>
<comment type="caution">
    <text evidence="2">The sequence shown here is derived from an EMBL/GenBank/DDBJ whole genome shotgun (WGS) entry which is preliminary data.</text>
</comment>
<accession>A0AAV2T6S1</accession>
<reference evidence="2" key="1">
    <citation type="submission" date="2024-06" db="EMBL/GenBank/DDBJ databases">
        <authorList>
            <person name="Liu X."/>
            <person name="Lenzi L."/>
            <person name="Haldenby T S."/>
            <person name="Uol C."/>
        </authorList>
    </citation>
    <scope>NUCLEOTIDE SEQUENCE</scope>
</reference>
<evidence type="ECO:0000313" key="2">
    <source>
        <dbReference type="EMBL" id="CAL5132123.1"/>
    </source>
</evidence>
<feature type="region of interest" description="Disordered" evidence="1">
    <location>
        <begin position="460"/>
        <end position="485"/>
    </location>
</feature>
<feature type="region of interest" description="Disordered" evidence="1">
    <location>
        <begin position="37"/>
        <end position="75"/>
    </location>
</feature>
<dbReference type="AlphaFoldDB" id="A0AAV2T6S1"/>
<dbReference type="EMBL" id="CAXLJL010000115">
    <property type="protein sequence ID" value="CAL5132123.1"/>
    <property type="molecule type" value="Genomic_DNA"/>
</dbReference>
<sequence>METQPGRLVSELVNPPDLDYRARRSLFLRTTTWSLNRDSSSDTFQPDAVGNKDEPNRLTPAGYSRPDTTTNDEDRWTQEGKDSLYVYIVTENPSSVGFPLQPEDVIVRRLKVENSPVRVTSQLSSSVPEHVIARPDVHSFGSQEGACGELCLYLTEKPKHVDHTLCVNLRHNIFKKRGYSLGDVQYPTRFNSTIYRSSDVKKLVKKMPRPAVVSSRTNTAKGSPTFSDLFEKLEANSLKSFTADAISVGSVPRPTQEYLFTDVSMRPPDIITEQRNQFHCIHDPCLEWYERIRYSPMDLEKLFRIAQASVQSREKDRIDVKRPSTTDRRRSIIASKLPCVVEGDRKGTGSEFYSLRVEFAPLSERSSVDGKISRRNYRSHENKSVQTDFPITVKARPVTRSAPLPRRKRRRSSLQCSYYPLYKYQYGGFQADKYYQSWQPLSPQRNRRTKRTTVLSPGKMFHTSATPVHRNKHSGARRRKHSWNK</sequence>
<dbReference type="Proteomes" id="UP001497525">
    <property type="component" value="Unassembled WGS sequence"/>
</dbReference>
<evidence type="ECO:0000313" key="3">
    <source>
        <dbReference type="Proteomes" id="UP001497525"/>
    </source>
</evidence>
<gene>
    <name evidence="2" type="ORF">CDAUBV1_LOCUS4633</name>
</gene>
<protein>
    <submittedName>
        <fullName evidence="2">Uncharacterized protein</fullName>
    </submittedName>
</protein>
<name>A0AAV2T6S1_CALDB</name>